<organism evidence="2">
    <name type="scientific">Nothobranchius rachovii</name>
    <name type="common">bluefin notho</name>
    <dbReference type="NCBI Taxonomy" id="451742"/>
    <lineage>
        <taxon>Eukaryota</taxon>
        <taxon>Metazoa</taxon>
        <taxon>Chordata</taxon>
        <taxon>Craniata</taxon>
        <taxon>Vertebrata</taxon>
        <taxon>Euteleostomi</taxon>
        <taxon>Actinopterygii</taxon>
        <taxon>Neopterygii</taxon>
        <taxon>Teleostei</taxon>
        <taxon>Neoteleostei</taxon>
        <taxon>Acanthomorphata</taxon>
        <taxon>Ovalentaria</taxon>
        <taxon>Atherinomorphae</taxon>
        <taxon>Cyprinodontiformes</taxon>
        <taxon>Nothobranchiidae</taxon>
        <taxon>Nothobranchius</taxon>
    </lineage>
</organism>
<gene>
    <name evidence="2" type="primary">Nfu_g_1_018026</name>
</gene>
<dbReference type="AlphaFoldDB" id="A0A1A8RI63"/>
<evidence type="ECO:0000313" key="2">
    <source>
        <dbReference type="EMBL" id="SBS05382.1"/>
    </source>
</evidence>
<feature type="non-terminal residue" evidence="2">
    <location>
        <position position="1"/>
    </location>
</feature>
<sequence>LPRTIHLGLPRTFHSMLSRTIRSMLLKTTLLSPKLMILSLHQYQQRLKKSPFQSHRYLKVALSLLPQHLLTMLLHHQPNLFKTTPLLHPQHHRKKIHLLHHPSLQKMTPLLHLCLLKRIPSRQHQNPQRMTHLLCLLRHQRRTLSQSHPVHQKIPSMPLQCLRPKTKQMSGVPQPLLKPQGLMLGGMLQRVAIPGAMERVPLHELTIVTHLEIRPNQTMTHGVLQRRLRPPRMMLGGRLPPPWTRLVTRLEMDLKTTIRGPVQKTPFRVATDLYLIAGKRTAKEEETCKKTGLFLGSAGAALVDPDHLFAPDPKPKHHSHSNTLAAQTPAIGKGQQRAPQTQTLRGIVSESLHRRRKPDPSGTGKRVCVGTIQKPNTETRFRARS</sequence>
<evidence type="ECO:0000256" key="1">
    <source>
        <dbReference type="SAM" id="MobiDB-lite"/>
    </source>
</evidence>
<reference evidence="2" key="1">
    <citation type="submission" date="2016-05" db="EMBL/GenBank/DDBJ databases">
        <authorList>
            <person name="Lavstsen T."/>
            <person name="Jespersen J.S."/>
        </authorList>
    </citation>
    <scope>NUCLEOTIDE SEQUENCE</scope>
    <source>
        <tissue evidence="2">Brain</tissue>
    </source>
</reference>
<proteinExistence type="predicted"/>
<protein>
    <submittedName>
        <fullName evidence="2">Uncharacterized protein</fullName>
    </submittedName>
</protein>
<accession>A0A1A8RI63</accession>
<name>A0A1A8RI63_9TELE</name>
<dbReference type="EMBL" id="HAEH01016967">
    <property type="protein sequence ID" value="SBS05382.1"/>
    <property type="molecule type" value="Transcribed_RNA"/>
</dbReference>
<reference evidence="2" key="2">
    <citation type="submission" date="2016-06" db="EMBL/GenBank/DDBJ databases">
        <title>The genome of a short-lived fish provides insights into sex chromosome evolution and the genetic control of aging.</title>
        <authorList>
            <person name="Reichwald K."/>
            <person name="Felder M."/>
            <person name="Petzold A."/>
            <person name="Koch P."/>
            <person name="Groth M."/>
            <person name="Platzer M."/>
        </authorList>
    </citation>
    <scope>NUCLEOTIDE SEQUENCE</scope>
    <source>
        <tissue evidence="2">Brain</tissue>
    </source>
</reference>
<feature type="region of interest" description="Disordered" evidence="1">
    <location>
        <begin position="328"/>
        <end position="385"/>
    </location>
</feature>